<keyword evidence="1" id="KW-0238">DNA-binding</keyword>
<feature type="compositionally biased region" description="Polar residues" evidence="2">
    <location>
        <begin position="309"/>
        <end position="318"/>
    </location>
</feature>
<dbReference type="AlphaFoldDB" id="A0A9P6TXZ2"/>
<feature type="compositionally biased region" description="Acidic residues" evidence="2">
    <location>
        <begin position="364"/>
        <end position="388"/>
    </location>
</feature>
<feature type="compositionally biased region" description="Polar residues" evidence="2">
    <location>
        <begin position="87"/>
        <end position="99"/>
    </location>
</feature>
<organism evidence="4 5">
    <name type="scientific">Actinomortierella ambigua</name>
    <dbReference type="NCBI Taxonomy" id="1343610"/>
    <lineage>
        <taxon>Eukaryota</taxon>
        <taxon>Fungi</taxon>
        <taxon>Fungi incertae sedis</taxon>
        <taxon>Mucoromycota</taxon>
        <taxon>Mortierellomycotina</taxon>
        <taxon>Mortierellomycetes</taxon>
        <taxon>Mortierellales</taxon>
        <taxon>Mortierellaceae</taxon>
        <taxon>Actinomortierella</taxon>
    </lineage>
</organism>
<protein>
    <recommendedName>
        <fullName evidence="3">Cas12f1-like TNB domain-containing protein</fullName>
    </recommendedName>
</protein>
<dbReference type="InterPro" id="IPR010095">
    <property type="entry name" value="Cas12f1-like_TNB"/>
</dbReference>
<dbReference type="Pfam" id="PF07282">
    <property type="entry name" value="Cas12f1-like_TNB"/>
    <property type="match status" value="1"/>
</dbReference>
<gene>
    <name evidence="4" type="ORF">DFQ27_009114</name>
</gene>
<proteinExistence type="predicted"/>
<comment type="caution">
    <text evidence="4">The sequence shown here is derived from an EMBL/GenBank/DDBJ whole genome shotgun (WGS) entry which is preliminary data.</text>
</comment>
<evidence type="ECO:0000256" key="1">
    <source>
        <dbReference type="ARBA" id="ARBA00023125"/>
    </source>
</evidence>
<reference evidence="4" key="1">
    <citation type="journal article" date="2020" name="Fungal Divers.">
        <title>Resolving the Mortierellaceae phylogeny through synthesis of multi-gene phylogenetics and phylogenomics.</title>
        <authorList>
            <person name="Vandepol N."/>
            <person name="Liber J."/>
            <person name="Desiro A."/>
            <person name="Na H."/>
            <person name="Kennedy M."/>
            <person name="Barry K."/>
            <person name="Grigoriev I.V."/>
            <person name="Miller A.N."/>
            <person name="O'Donnell K."/>
            <person name="Stajich J.E."/>
            <person name="Bonito G."/>
        </authorList>
    </citation>
    <scope>NUCLEOTIDE SEQUENCE</scope>
    <source>
        <strain evidence="4">BC1065</strain>
    </source>
</reference>
<feature type="compositionally biased region" description="Basic and acidic residues" evidence="2">
    <location>
        <begin position="354"/>
        <end position="363"/>
    </location>
</feature>
<name>A0A9P6TXZ2_9FUNG</name>
<evidence type="ECO:0000313" key="4">
    <source>
        <dbReference type="EMBL" id="KAG0250977.1"/>
    </source>
</evidence>
<feature type="region of interest" description="Disordered" evidence="2">
    <location>
        <begin position="302"/>
        <end position="388"/>
    </location>
</feature>
<evidence type="ECO:0000256" key="2">
    <source>
        <dbReference type="SAM" id="MobiDB-lite"/>
    </source>
</evidence>
<feature type="region of interest" description="Disordered" evidence="2">
    <location>
        <begin position="35"/>
        <end position="99"/>
    </location>
</feature>
<dbReference type="Proteomes" id="UP000807716">
    <property type="component" value="Unassembled WGS sequence"/>
</dbReference>
<accession>A0A9P6TXZ2</accession>
<dbReference type="EMBL" id="JAAAJB010000804">
    <property type="protein sequence ID" value="KAG0250977.1"/>
    <property type="molecule type" value="Genomic_DNA"/>
</dbReference>
<evidence type="ECO:0000259" key="3">
    <source>
        <dbReference type="Pfam" id="PF07282"/>
    </source>
</evidence>
<evidence type="ECO:0000313" key="5">
    <source>
        <dbReference type="Proteomes" id="UP000807716"/>
    </source>
</evidence>
<dbReference type="GO" id="GO:0003677">
    <property type="term" value="F:DNA binding"/>
    <property type="evidence" value="ECO:0007669"/>
    <property type="project" value="UniProtKB-KW"/>
</dbReference>
<keyword evidence="5" id="KW-1185">Reference proteome</keyword>
<dbReference type="OrthoDB" id="2431340at2759"/>
<feature type="domain" description="Cas12f1-like TNB" evidence="3">
    <location>
        <begin position="205"/>
        <end position="270"/>
    </location>
</feature>
<sequence>MEMKWTLFIAITGIYDLHLARRALWRWMERQKQQEVAPPANQHAPGVDKQEVAPPANQHAPGVDKQEVAPPANQHAPGVDKQEPAASGSQQAVSQKSQRLYTSVSDIETSLPPLRGPNAVEYTNYKQHLDKYQHQLDNFYNDAHRFKKFRWFSQRAKQEEYRRMTDSLLKMVDGSIGAQRKETNKVIIGVGLGTFSSTSRLTSMHESFQSYFVQTARSLGYIVVGVNEYYTSKKCPTCMNFVSQTSSIRRLYCRHCQKYLHRDVMAGHNICNALLGHLEHHQRPLYLQPVAADGTYPWMQKQEGVGQTLEPSSSSVPQSRRKRAATTVGQEAPEQGKVPQHGRKRSAPVDEGLQDSKRRARLNDDDEQMDDDDGGQEYESVGDGDVTE</sequence>